<dbReference type="GO" id="GO:0050821">
    <property type="term" value="P:protein stabilization"/>
    <property type="evidence" value="ECO:0007669"/>
    <property type="project" value="TreeGrafter"/>
</dbReference>
<dbReference type="OrthoDB" id="7272751at2"/>
<sequence length="262" mass="28180">MCGSICPRRAFGATRRPRPADARRSARPGRDIELRGLGRPPRAARQGSETTMHKIVKGLALGVGLAFAAGAVVLPQAPARAAEAEAATIAFVDVPRIMRDSAAAKSVRTQLDRQEKAYEAEIKAQTEKLRAEEDQLKKQRASIAADAFATKQREFQAKVDSLRQQVERRRQQMAFAQDDAMKKLEPVFNQIVAEVAKEVGATIVLDTARVLVSSNNLNITDTVMQRLDAKLPSISVNFNAPATPVGGGSGAGAPPPPPGRNK</sequence>
<evidence type="ECO:0000256" key="4">
    <source>
        <dbReference type="SAM" id="MobiDB-lite"/>
    </source>
</evidence>
<dbReference type="AlphaFoldDB" id="A0A317DZ99"/>
<evidence type="ECO:0000313" key="7">
    <source>
        <dbReference type="Proteomes" id="UP000246077"/>
    </source>
</evidence>
<proteinExistence type="inferred from homology"/>
<keyword evidence="7" id="KW-1185">Reference proteome</keyword>
<feature type="region of interest" description="Disordered" evidence="4">
    <location>
        <begin position="13"/>
        <end position="49"/>
    </location>
</feature>
<dbReference type="GO" id="GO:0051082">
    <property type="term" value="F:unfolded protein binding"/>
    <property type="evidence" value="ECO:0007669"/>
    <property type="project" value="InterPro"/>
</dbReference>
<feature type="transmembrane region" description="Helical" evidence="5">
    <location>
        <begin position="55"/>
        <end position="74"/>
    </location>
</feature>
<evidence type="ECO:0000313" key="6">
    <source>
        <dbReference type="EMBL" id="PWR20039.1"/>
    </source>
</evidence>
<protein>
    <recommendedName>
        <fullName evidence="8">OmpH family outer membrane protein</fullName>
    </recommendedName>
</protein>
<dbReference type="SUPFAM" id="SSF111384">
    <property type="entry name" value="OmpH-like"/>
    <property type="match status" value="1"/>
</dbReference>
<dbReference type="InterPro" id="IPR024930">
    <property type="entry name" value="Skp_dom_sf"/>
</dbReference>
<feature type="compositionally biased region" description="Pro residues" evidence="4">
    <location>
        <begin position="253"/>
        <end position="262"/>
    </location>
</feature>
<evidence type="ECO:0000256" key="5">
    <source>
        <dbReference type="SAM" id="Phobius"/>
    </source>
</evidence>
<reference evidence="7" key="1">
    <citation type="submission" date="2018-05" db="EMBL/GenBank/DDBJ databases">
        <title>Zavarzinia sp. HR-AS.</title>
        <authorList>
            <person name="Lee Y."/>
            <person name="Jeon C.O."/>
        </authorList>
    </citation>
    <scope>NUCLEOTIDE SEQUENCE [LARGE SCALE GENOMIC DNA]</scope>
    <source>
        <strain evidence="7">DSM 1231</strain>
    </source>
</reference>
<comment type="caution">
    <text evidence="6">The sequence shown here is derived from an EMBL/GenBank/DDBJ whole genome shotgun (WGS) entry which is preliminary data.</text>
</comment>
<dbReference type="Proteomes" id="UP000246077">
    <property type="component" value="Unassembled WGS sequence"/>
</dbReference>
<evidence type="ECO:0000256" key="1">
    <source>
        <dbReference type="ARBA" id="ARBA00009091"/>
    </source>
</evidence>
<dbReference type="PANTHER" id="PTHR35089">
    <property type="entry name" value="CHAPERONE PROTEIN SKP"/>
    <property type="match status" value="1"/>
</dbReference>
<dbReference type="InterPro" id="IPR005632">
    <property type="entry name" value="Chaperone_Skp"/>
</dbReference>
<dbReference type="Pfam" id="PF03938">
    <property type="entry name" value="OmpH"/>
    <property type="match status" value="1"/>
</dbReference>
<comment type="similarity">
    <text evidence="1">Belongs to the Skp family.</text>
</comment>
<keyword evidence="5" id="KW-0472">Membrane</keyword>
<name>A0A317DZ99_9PROT</name>
<evidence type="ECO:0008006" key="8">
    <source>
        <dbReference type="Google" id="ProtNLM"/>
    </source>
</evidence>
<keyword evidence="3" id="KW-0175">Coiled coil</keyword>
<dbReference type="SMART" id="SM00935">
    <property type="entry name" value="OmpH"/>
    <property type="match status" value="1"/>
</dbReference>
<dbReference type="Gene3D" id="3.30.910.20">
    <property type="entry name" value="Skp domain"/>
    <property type="match status" value="1"/>
</dbReference>
<feature type="coiled-coil region" evidence="3">
    <location>
        <begin position="108"/>
        <end position="179"/>
    </location>
</feature>
<organism evidence="6 7">
    <name type="scientific">Zavarzinia compransoris</name>
    <dbReference type="NCBI Taxonomy" id="1264899"/>
    <lineage>
        <taxon>Bacteria</taxon>
        <taxon>Pseudomonadati</taxon>
        <taxon>Pseudomonadota</taxon>
        <taxon>Alphaproteobacteria</taxon>
        <taxon>Rhodospirillales</taxon>
        <taxon>Zavarziniaceae</taxon>
        <taxon>Zavarzinia</taxon>
    </lineage>
</organism>
<dbReference type="PANTHER" id="PTHR35089:SF1">
    <property type="entry name" value="CHAPERONE PROTEIN SKP"/>
    <property type="match status" value="1"/>
</dbReference>
<feature type="compositionally biased region" description="Basic and acidic residues" evidence="4">
    <location>
        <begin position="18"/>
        <end position="36"/>
    </location>
</feature>
<keyword evidence="5" id="KW-1133">Transmembrane helix</keyword>
<gene>
    <name evidence="6" type="ORF">DKG75_16515</name>
</gene>
<evidence type="ECO:0000256" key="2">
    <source>
        <dbReference type="ARBA" id="ARBA00022729"/>
    </source>
</evidence>
<accession>A0A317DZ99</accession>
<keyword evidence="2" id="KW-0732">Signal</keyword>
<dbReference type="EMBL" id="QGLF01000004">
    <property type="protein sequence ID" value="PWR20039.1"/>
    <property type="molecule type" value="Genomic_DNA"/>
</dbReference>
<evidence type="ECO:0000256" key="3">
    <source>
        <dbReference type="SAM" id="Coils"/>
    </source>
</evidence>
<feature type="region of interest" description="Disordered" evidence="4">
    <location>
        <begin position="241"/>
        <end position="262"/>
    </location>
</feature>
<dbReference type="GO" id="GO:0005829">
    <property type="term" value="C:cytosol"/>
    <property type="evidence" value="ECO:0007669"/>
    <property type="project" value="TreeGrafter"/>
</dbReference>
<keyword evidence="5" id="KW-0812">Transmembrane</keyword>